<dbReference type="Pfam" id="PF20700">
    <property type="entry name" value="Mutator"/>
    <property type="match status" value="1"/>
</dbReference>
<dbReference type="AlphaFoldDB" id="A0A6I9WFN6"/>
<evidence type="ECO:0000313" key="3">
    <source>
        <dbReference type="RefSeq" id="XP_011641370.1"/>
    </source>
</evidence>
<feature type="domain" description="Mutator-like transposase" evidence="1">
    <location>
        <begin position="9"/>
        <end position="155"/>
    </location>
</feature>
<dbReference type="InterPro" id="IPR049012">
    <property type="entry name" value="Mutator_transp_dom"/>
</dbReference>
<dbReference type="OrthoDB" id="10060618at2759"/>
<evidence type="ECO:0000259" key="1">
    <source>
        <dbReference type="Pfam" id="PF20700"/>
    </source>
</evidence>
<evidence type="ECO:0000313" key="2">
    <source>
        <dbReference type="Proteomes" id="UP000504615"/>
    </source>
</evidence>
<keyword evidence="2" id="KW-1185">Reference proteome</keyword>
<dbReference type="GeneID" id="105429853"/>
<accession>A0A6I9WFN6</accession>
<reference evidence="3" key="1">
    <citation type="submission" date="2025-08" db="UniProtKB">
        <authorList>
            <consortium name="RefSeq"/>
        </authorList>
    </citation>
    <scope>IDENTIFICATION</scope>
</reference>
<protein>
    <submittedName>
        <fullName evidence="3">Uncharacterized protein LOC105429853</fullName>
    </submittedName>
</protein>
<dbReference type="Proteomes" id="UP000504615">
    <property type="component" value="Unplaced"/>
</dbReference>
<gene>
    <name evidence="3" type="primary">LOC105429853</name>
</gene>
<dbReference type="RefSeq" id="XP_011641370.1">
    <property type="nucleotide sequence ID" value="XM_011643068.2"/>
</dbReference>
<sequence length="187" mass="21305">MNNAWKESHINECSINHKGSAEKMERDGAVQMFARSEDLHGVKYLSYNGDSNSKTFKSIVESQSYGEHIITKKEYVGYLQKRIGARLCKIKKDTKGLGEKGKLTANLIDELSVYYGLAIMRNKDSVNDMKKAICATLQHKSSTDENPQHDNCPSGQLINIRGRKQRLIIKNKLDEYTHKEALPDYCY</sequence>
<name>A0A6I9WFN6_9HYME</name>
<proteinExistence type="predicted"/>
<dbReference type="KEGG" id="pbar:105429853"/>
<organism evidence="2 3">
    <name type="scientific">Pogonomyrmex barbatus</name>
    <name type="common">red harvester ant</name>
    <dbReference type="NCBI Taxonomy" id="144034"/>
    <lineage>
        <taxon>Eukaryota</taxon>
        <taxon>Metazoa</taxon>
        <taxon>Ecdysozoa</taxon>
        <taxon>Arthropoda</taxon>
        <taxon>Hexapoda</taxon>
        <taxon>Insecta</taxon>
        <taxon>Pterygota</taxon>
        <taxon>Neoptera</taxon>
        <taxon>Endopterygota</taxon>
        <taxon>Hymenoptera</taxon>
        <taxon>Apocrita</taxon>
        <taxon>Aculeata</taxon>
        <taxon>Formicoidea</taxon>
        <taxon>Formicidae</taxon>
        <taxon>Myrmicinae</taxon>
        <taxon>Pogonomyrmex</taxon>
    </lineage>
</organism>